<evidence type="ECO:0000256" key="2">
    <source>
        <dbReference type="ARBA" id="ARBA00022723"/>
    </source>
</evidence>
<protein>
    <submittedName>
        <fullName evidence="6">Arylsulfatase</fullName>
        <ecNumber evidence="6">3.1.6.1</ecNumber>
    </submittedName>
</protein>
<proteinExistence type="inferred from homology"/>
<gene>
    <name evidence="6" type="primary">atsA_24</name>
    <name evidence="6" type="ORF">Pla8534_22560</name>
</gene>
<dbReference type="EMBL" id="CP036433">
    <property type="protein sequence ID" value="QDU94465.1"/>
    <property type="molecule type" value="Genomic_DNA"/>
</dbReference>
<accession>A0A518DRJ9</accession>
<dbReference type="Proteomes" id="UP000317648">
    <property type="component" value="Chromosome"/>
</dbReference>
<keyword evidence="2" id="KW-0479">Metal-binding</keyword>
<evidence type="ECO:0000256" key="4">
    <source>
        <dbReference type="ARBA" id="ARBA00022837"/>
    </source>
</evidence>
<dbReference type="GO" id="GO:0004065">
    <property type="term" value="F:arylsulfatase activity"/>
    <property type="evidence" value="ECO:0007669"/>
    <property type="project" value="UniProtKB-EC"/>
</dbReference>
<comment type="similarity">
    <text evidence="1">Belongs to the sulfatase family.</text>
</comment>
<dbReference type="OrthoDB" id="9783154at2"/>
<evidence type="ECO:0000259" key="5">
    <source>
        <dbReference type="Pfam" id="PF00884"/>
    </source>
</evidence>
<name>A0A518DRJ9_9BACT</name>
<feature type="domain" description="Sulfatase N-terminal" evidence="5">
    <location>
        <begin position="49"/>
        <end position="406"/>
    </location>
</feature>
<dbReference type="Gene3D" id="3.30.1120.10">
    <property type="match status" value="1"/>
</dbReference>
<reference evidence="6 7" key="1">
    <citation type="submission" date="2019-02" db="EMBL/GenBank/DDBJ databases">
        <title>Deep-cultivation of Planctomycetes and their phenomic and genomic characterization uncovers novel biology.</title>
        <authorList>
            <person name="Wiegand S."/>
            <person name="Jogler M."/>
            <person name="Boedeker C."/>
            <person name="Pinto D."/>
            <person name="Vollmers J."/>
            <person name="Rivas-Marin E."/>
            <person name="Kohn T."/>
            <person name="Peeters S.H."/>
            <person name="Heuer A."/>
            <person name="Rast P."/>
            <person name="Oberbeckmann S."/>
            <person name="Bunk B."/>
            <person name="Jeske O."/>
            <person name="Meyerdierks A."/>
            <person name="Storesund J.E."/>
            <person name="Kallscheuer N."/>
            <person name="Luecker S."/>
            <person name="Lage O.M."/>
            <person name="Pohl T."/>
            <person name="Merkel B.J."/>
            <person name="Hornburger P."/>
            <person name="Mueller R.-W."/>
            <person name="Bruemmer F."/>
            <person name="Labrenz M."/>
            <person name="Spormann A.M."/>
            <person name="Op den Camp H."/>
            <person name="Overmann J."/>
            <person name="Amann R."/>
            <person name="Jetten M.S.M."/>
            <person name="Mascher T."/>
            <person name="Medema M.H."/>
            <person name="Devos D.P."/>
            <person name="Kaster A.-K."/>
            <person name="Ovreas L."/>
            <person name="Rohde M."/>
            <person name="Galperin M.Y."/>
            <person name="Jogler C."/>
        </authorList>
    </citation>
    <scope>NUCLEOTIDE SEQUENCE [LARGE SCALE GENOMIC DNA]</scope>
    <source>
        <strain evidence="6 7">Pla85_3_4</strain>
    </source>
</reference>
<evidence type="ECO:0000313" key="6">
    <source>
        <dbReference type="EMBL" id="QDU94465.1"/>
    </source>
</evidence>
<keyword evidence="3 6" id="KW-0378">Hydrolase</keyword>
<dbReference type="InterPro" id="IPR017850">
    <property type="entry name" value="Alkaline_phosphatase_core_sf"/>
</dbReference>
<keyword evidence="4" id="KW-0106">Calcium</keyword>
<dbReference type="Gene3D" id="3.40.720.10">
    <property type="entry name" value="Alkaline Phosphatase, subunit A"/>
    <property type="match status" value="1"/>
</dbReference>
<dbReference type="SUPFAM" id="SSF53649">
    <property type="entry name" value="Alkaline phosphatase-like"/>
    <property type="match status" value="1"/>
</dbReference>
<sequence length="497" mass="54654">MFASPNAYHPNLPGSLLHRIATLILITVAASKSIDAEKNVFAADNPSVPNIVLILADDLGYGDLGCYDGASKIPTPELDRLAGRGMRFTDAHSPSAVCSPTRYGLLTGRYAWRTEMKQAVLWSYDRPLIETDRLTLPRLLRRRGYVTACIGKWHLGWEWKTADGQPLALPMKIGEPGRHAERLKLAQAVDYTQPLGGGPLGAGFDTYFGDDVINQPPFLWIENDRCQTLPTLPEHPNVLRGSSNGPCTPDWDQAAVLPEMADRAVAYLRSRAKQPEQPFLLYFPLTAPHLPIVPPAEFARRSTYGPYGDFVAYVDAVVGRVLHELQATGLDRNTLVIFSSDNGSYAKAEKGHRPNGPFRGRKGMIFDGGHRVPLLVRWPGQVTAGSVNDQLVGLNDLLATTASLVGEELEAGQAPDSVDLTPTWRNPETAVRSQLVHHSVTGEFALRSGRWKLIPAMRLLFDMRADPAETRNLWDEQPAVVARLQEQLQAIIGDDGP</sequence>
<keyword evidence="7" id="KW-1185">Reference proteome</keyword>
<dbReference type="CDD" id="cd16143">
    <property type="entry name" value="ARS_like"/>
    <property type="match status" value="1"/>
</dbReference>
<dbReference type="PANTHER" id="PTHR42693">
    <property type="entry name" value="ARYLSULFATASE FAMILY MEMBER"/>
    <property type="match status" value="1"/>
</dbReference>
<dbReference type="Pfam" id="PF00884">
    <property type="entry name" value="Sulfatase"/>
    <property type="match status" value="1"/>
</dbReference>
<evidence type="ECO:0000313" key="7">
    <source>
        <dbReference type="Proteomes" id="UP000317648"/>
    </source>
</evidence>
<dbReference type="KEGG" id="lcre:Pla8534_22560"/>
<dbReference type="AlphaFoldDB" id="A0A518DRJ9"/>
<dbReference type="EC" id="3.1.6.1" evidence="6"/>
<evidence type="ECO:0000256" key="1">
    <source>
        <dbReference type="ARBA" id="ARBA00008779"/>
    </source>
</evidence>
<dbReference type="PROSITE" id="PS00523">
    <property type="entry name" value="SULFATASE_1"/>
    <property type="match status" value="1"/>
</dbReference>
<dbReference type="PROSITE" id="PS00149">
    <property type="entry name" value="SULFATASE_2"/>
    <property type="match status" value="1"/>
</dbReference>
<organism evidence="6 7">
    <name type="scientific">Lignipirellula cremea</name>
    <dbReference type="NCBI Taxonomy" id="2528010"/>
    <lineage>
        <taxon>Bacteria</taxon>
        <taxon>Pseudomonadati</taxon>
        <taxon>Planctomycetota</taxon>
        <taxon>Planctomycetia</taxon>
        <taxon>Pirellulales</taxon>
        <taxon>Pirellulaceae</taxon>
        <taxon>Lignipirellula</taxon>
    </lineage>
</organism>
<dbReference type="InterPro" id="IPR024607">
    <property type="entry name" value="Sulfatase_CS"/>
</dbReference>
<dbReference type="InterPro" id="IPR050738">
    <property type="entry name" value="Sulfatase"/>
</dbReference>
<dbReference type="PANTHER" id="PTHR42693:SF53">
    <property type="entry name" value="ENDO-4-O-SULFATASE"/>
    <property type="match status" value="1"/>
</dbReference>
<dbReference type="InterPro" id="IPR000917">
    <property type="entry name" value="Sulfatase_N"/>
</dbReference>
<dbReference type="GO" id="GO:0046872">
    <property type="term" value="F:metal ion binding"/>
    <property type="evidence" value="ECO:0007669"/>
    <property type="project" value="UniProtKB-KW"/>
</dbReference>
<evidence type="ECO:0000256" key="3">
    <source>
        <dbReference type="ARBA" id="ARBA00022801"/>
    </source>
</evidence>